<evidence type="ECO:0000256" key="3">
    <source>
        <dbReference type="ARBA" id="ARBA00022989"/>
    </source>
</evidence>
<keyword evidence="2 5" id="KW-0812">Transmembrane</keyword>
<feature type="transmembrane region" description="Helical" evidence="5">
    <location>
        <begin position="359"/>
        <end position="376"/>
    </location>
</feature>
<feature type="domain" description="O-antigen ligase-related" evidence="6">
    <location>
        <begin position="192"/>
        <end position="323"/>
    </location>
</feature>
<evidence type="ECO:0000313" key="7">
    <source>
        <dbReference type="EMBL" id="MFD0964602.1"/>
    </source>
</evidence>
<dbReference type="InterPro" id="IPR051533">
    <property type="entry name" value="WaaL-like"/>
</dbReference>
<dbReference type="RefSeq" id="WP_377716142.1">
    <property type="nucleotide sequence ID" value="NZ_JBHTJM010000009.1"/>
</dbReference>
<feature type="transmembrane region" description="Helical" evidence="5">
    <location>
        <begin position="209"/>
        <end position="226"/>
    </location>
</feature>
<evidence type="ECO:0000256" key="5">
    <source>
        <dbReference type="SAM" id="Phobius"/>
    </source>
</evidence>
<dbReference type="InterPro" id="IPR007016">
    <property type="entry name" value="O-antigen_ligase-rel_domated"/>
</dbReference>
<keyword evidence="3 5" id="KW-1133">Transmembrane helix</keyword>
<dbReference type="Pfam" id="PF04932">
    <property type="entry name" value="Wzy_C"/>
    <property type="match status" value="1"/>
</dbReference>
<protein>
    <submittedName>
        <fullName evidence="7">O-antigen ligase family protein</fullName>
    </submittedName>
</protein>
<feature type="transmembrane region" description="Helical" evidence="5">
    <location>
        <begin position="233"/>
        <end position="254"/>
    </location>
</feature>
<keyword evidence="4 5" id="KW-0472">Membrane</keyword>
<evidence type="ECO:0000256" key="1">
    <source>
        <dbReference type="ARBA" id="ARBA00004141"/>
    </source>
</evidence>
<proteinExistence type="predicted"/>
<keyword evidence="8" id="KW-1185">Reference proteome</keyword>
<feature type="transmembrane region" description="Helical" evidence="5">
    <location>
        <begin position="53"/>
        <end position="71"/>
    </location>
</feature>
<feature type="transmembrane region" description="Helical" evidence="5">
    <location>
        <begin position="106"/>
        <end position="130"/>
    </location>
</feature>
<reference evidence="8" key="1">
    <citation type="journal article" date="2019" name="Int. J. Syst. Evol. Microbiol.">
        <title>The Global Catalogue of Microorganisms (GCM) 10K type strain sequencing project: providing services to taxonomists for standard genome sequencing and annotation.</title>
        <authorList>
            <consortium name="The Broad Institute Genomics Platform"/>
            <consortium name="The Broad Institute Genome Sequencing Center for Infectious Disease"/>
            <person name="Wu L."/>
            <person name="Ma J."/>
        </authorList>
    </citation>
    <scope>NUCLEOTIDE SEQUENCE [LARGE SCALE GENOMIC DNA]</scope>
    <source>
        <strain evidence="8">CCUG 62114</strain>
    </source>
</reference>
<feature type="transmembrane region" description="Helical" evidence="5">
    <location>
        <begin position="337"/>
        <end position="353"/>
    </location>
</feature>
<feature type="transmembrane region" description="Helical" evidence="5">
    <location>
        <begin position="311"/>
        <end position="330"/>
    </location>
</feature>
<evidence type="ECO:0000256" key="2">
    <source>
        <dbReference type="ARBA" id="ARBA00022692"/>
    </source>
</evidence>
<dbReference type="GO" id="GO:0016874">
    <property type="term" value="F:ligase activity"/>
    <property type="evidence" value="ECO:0007669"/>
    <property type="project" value="UniProtKB-KW"/>
</dbReference>
<feature type="transmembrane region" description="Helical" evidence="5">
    <location>
        <begin position="156"/>
        <end position="173"/>
    </location>
</feature>
<accession>A0ABW3I4N9</accession>
<dbReference type="EMBL" id="JBHTJM010000009">
    <property type="protein sequence ID" value="MFD0964602.1"/>
    <property type="molecule type" value="Genomic_DNA"/>
</dbReference>
<dbReference type="PANTHER" id="PTHR37422">
    <property type="entry name" value="TEICHURONIC ACID BIOSYNTHESIS PROTEIN TUAE"/>
    <property type="match status" value="1"/>
</dbReference>
<evidence type="ECO:0000256" key="4">
    <source>
        <dbReference type="ARBA" id="ARBA00023136"/>
    </source>
</evidence>
<sequence>MKLEFHKRYIGLYIFALVLPLPIPLIYSAIALGLMLLNLIFLGDFKKINIKNWTVLCILFVLIDGIRSLFFEQSFKGIDSVKLAFLIVPLAFQITKIESPKVYRKLLQLFTIGVGVYIFYAIGYLFYFYIKYAKWYTFSFTDHYVIYVLYNYLPGAYHHTYIGLYIAFALVILMDEVKRSFKRSVKVILTILLFLFFLMQFYVGSKMTMILSFFGLLFYLLISGLNRKSFYQLLGGSIVLFLGFVFLIKDWLILSITNSVAHRLIYTKKSLELIKENFWFGIGGNHIKDYQLLIDDNIKPLIPHNLYIHELLANGILGLILILIMLGFLLRKSFTTNNFILATLTVICILLSLTEDFLYLQRGVFFFVFFTSLLLSNKLNYKEK</sequence>
<dbReference type="Proteomes" id="UP001596997">
    <property type="component" value="Unassembled WGS sequence"/>
</dbReference>
<evidence type="ECO:0000313" key="8">
    <source>
        <dbReference type="Proteomes" id="UP001596997"/>
    </source>
</evidence>
<feature type="transmembrane region" description="Helical" evidence="5">
    <location>
        <begin position="12"/>
        <end position="41"/>
    </location>
</feature>
<dbReference type="PANTHER" id="PTHR37422:SF13">
    <property type="entry name" value="LIPOPOLYSACCHARIDE BIOSYNTHESIS PROTEIN PA4999-RELATED"/>
    <property type="match status" value="1"/>
</dbReference>
<comment type="caution">
    <text evidence="7">The sequence shown here is derived from an EMBL/GenBank/DDBJ whole genome shotgun (WGS) entry which is preliminary data.</text>
</comment>
<name>A0ABW3I4N9_9FLAO</name>
<feature type="transmembrane region" description="Helical" evidence="5">
    <location>
        <begin position="185"/>
        <end position="203"/>
    </location>
</feature>
<gene>
    <name evidence="7" type="ORF">ACFQ1O_11360</name>
</gene>
<evidence type="ECO:0000259" key="6">
    <source>
        <dbReference type="Pfam" id="PF04932"/>
    </source>
</evidence>
<organism evidence="7 8">
    <name type="scientific">Pseudofulvibacter geojedonensis</name>
    <dbReference type="NCBI Taxonomy" id="1123758"/>
    <lineage>
        <taxon>Bacteria</taxon>
        <taxon>Pseudomonadati</taxon>
        <taxon>Bacteroidota</taxon>
        <taxon>Flavobacteriia</taxon>
        <taxon>Flavobacteriales</taxon>
        <taxon>Flavobacteriaceae</taxon>
        <taxon>Pseudofulvibacter</taxon>
    </lineage>
</organism>
<comment type="subcellular location">
    <subcellularLocation>
        <location evidence="1">Membrane</location>
        <topology evidence="1">Multi-pass membrane protein</topology>
    </subcellularLocation>
</comment>
<keyword evidence="7" id="KW-0436">Ligase</keyword>